<evidence type="ECO:0000256" key="7">
    <source>
        <dbReference type="PROSITE-ProRule" id="PRU00169"/>
    </source>
</evidence>
<dbReference type="GO" id="GO:0043565">
    <property type="term" value="F:sequence-specific DNA binding"/>
    <property type="evidence" value="ECO:0007669"/>
    <property type="project" value="InterPro"/>
</dbReference>
<evidence type="ECO:0000313" key="10">
    <source>
        <dbReference type="EMBL" id="HHJ52223.1"/>
    </source>
</evidence>
<evidence type="ECO:0000256" key="3">
    <source>
        <dbReference type="ARBA" id="ARBA00022840"/>
    </source>
</evidence>
<dbReference type="SMART" id="SM00382">
    <property type="entry name" value="AAA"/>
    <property type="match status" value="1"/>
</dbReference>
<dbReference type="PROSITE" id="PS00675">
    <property type="entry name" value="SIGMA54_INTERACT_1"/>
    <property type="match status" value="1"/>
</dbReference>
<dbReference type="InterPro" id="IPR002078">
    <property type="entry name" value="Sigma_54_int"/>
</dbReference>
<dbReference type="InterPro" id="IPR025662">
    <property type="entry name" value="Sigma_54_int_dom_ATP-bd_1"/>
</dbReference>
<dbReference type="Pfam" id="PF02954">
    <property type="entry name" value="HTH_8"/>
    <property type="match status" value="1"/>
</dbReference>
<dbReference type="PANTHER" id="PTHR32071">
    <property type="entry name" value="TRANSCRIPTIONAL REGULATORY PROTEIN"/>
    <property type="match status" value="1"/>
</dbReference>
<dbReference type="InterPro" id="IPR027417">
    <property type="entry name" value="P-loop_NTPase"/>
</dbReference>
<dbReference type="SUPFAM" id="SSF52172">
    <property type="entry name" value="CheY-like"/>
    <property type="match status" value="1"/>
</dbReference>
<dbReference type="PROSITE" id="PS00688">
    <property type="entry name" value="SIGMA54_INTERACT_3"/>
    <property type="match status" value="1"/>
</dbReference>
<dbReference type="Gene3D" id="3.40.50.300">
    <property type="entry name" value="P-loop containing nucleotide triphosphate hydrolases"/>
    <property type="match status" value="1"/>
</dbReference>
<keyword evidence="1 7" id="KW-0597">Phosphoprotein</keyword>
<reference evidence="10" key="1">
    <citation type="journal article" date="2020" name="mSystems">
        <title>Genome- and Community-Level Interaction Insights into Carbon Utilization and Element Cycling Functions of Hydrothermarchaeota in Hydrothermal Sediment.</title>
        <authorList>
            <person name="Zhou Z."/>
            <person name="Liu Y."/>
            <person name="Xu W."/>
            <person name="Pan J."/>
            <person name="Luo Z.H."/>
            <person name="Li M."/>
        </authorList>
    </citation>
    <scope>NUCLEOTIDE SEQUENCE [LARGE SCALE GENOMIC DNA]</scope>
    <source>
        <strain evidence="10">HyVt-527</strain>
    </source>
</reference>
<dbReference type="SMART" id="SM00448">
    <property type="entry name" value="REC"/>
    <property type="match status" value="1"/>
</dbReference>
<keyword evidence="6" id="KW-0804">Transcription</keyword>
<dbReference type="Gene3D" id="1.10.8.60">
    <property type="match status" value="1"/>
</dbReference>
<dbReference type="InterPro" id="IPR009057">
    <property type="entry name" value="Homeodomain-like_sf"/>
</dbReference>
<dbReference type="AlphaFoldDB" id="A0A7V5PNE4"/>
<dbReference type="Proteomes" id="UP000886124">
    <property type="component" value="Unassembled WGS sequence"/>
</dbReference>
<evidence type="ECO:0000256" key="1">
    <source>
        <dbReference type="ARBA" id="ARBA00022553"/>
    </source>
</evidence>
<dbReference type="PROSITE" id="PS50045">
    <property type="entry name" value="SIGMA54_INTERACT_4"/>
    <property type="match status" value="1"/>
</dbReference>
<evidence type="ECO:0000256" key="6">
    <source>
        <dbReference type="ARBA" id="ARBA00023163"/>
    </source>
</evidence>
<dbReference type="InterPro" id="IPR058031">
    <property type="entry name" value="AAA_lid_NorR"/>
</dbReference>
<name>A0A7V5PNE4_CALAY</name>
<dbReference type="InterPro" id="IPR001789">
    <property type="entry name" value="Sig_transdc_resp-reg_receiver"/>
</dbReference>
<keyword evidence="3" id="KW-0067">ATP-binding</keyword>
<dbReference type="PANTHER" id="PTHR32071:SF113">
    <property type="entry name" value="ALGINATE BIOSYNTHESIS TRANSCRIPTIONAL REGULATORY PROTEIN ALGB"/>
    <property type="match status" value="1"/>
</dbReference>
<dbReference type="SUPFAM" id="SSF46689">
    <property type="entry name" value="Homeodomain-like"/>
    <property type="match status" value="1"/>
</dbReference>
<dbReference type="Pfam" id="PF25601">
    <property type="entry name" value="AAA_lid_14"/>
    <property type="match status" value="1"/>
</dbReference>
<feature type="domain" description="Sigma-54 factor interaction" evidence="8">
    <location>
        <begin position="140"/>
        <end position="367"/>
    </location>
</feature>
<evidence type="ECO:0000256" key="2">
    <source>
        <dbReference type="ARBA" id="ARBA00022741"/>
    </source>
</evidence>
<organism evidence="10">
    <name type="scientific">Caldithrix abyssi</name>
    <dbReference type="NCBI Taxonomy" id="187145"/>
    <lineage>
        <taxon>Bacteria</taxon>
        <taxon>Pseudomonadati</taxon>
        <taxon>Calditrichota</taxon>
        <taxon>Calditrichia</taxon>
        <taxon>Calditrichales</taxon>
        <taxon>Calditrichaceae</taxon>
        <taxon>Caldithrix</taxon>
    </lineage>
</organism>
<dbReference type="InterPro" id="IPR002197">
    <property type="entry name" value="HTH_Fis"/>
</dbReference>
<dbReference type="GO" id="GO:0000160">
    <property type="term" value="P:phosphorelay signal transduction system"/>
    <property type="evidence" value="ECO:0007669"/>
    <property type="project" value="UniProtKB-KW"/>
</dbReference>
<keyword evidence="5" id="KW-0805">Transcription regulation</keyword>
<keyword evidence="2" id="KW-0547">Nucleotide-binding</keyword>
<dbReference type="PROSITE" id="PS50110">
    <property type="entry name" value="RESPONSE_REGULATORY"/>
    <property type="match status" value="1"/>
</dbReference>
<accession>A0A7V5PNE4</accession>
<comment type="caution">
    <text evidence="10">The sequence shown here is derived from an EMBL/GenBank/DDBJ whole genome shotgun (WGS) entry which is preliminary data.</text>
</comment>
<dbReference type="Pfam" id="PF00158">
    <property type="entry name" value="Sigma54_activat"/>
    <property type="match status" value="1"/>
</dbReference>
<dbReference type="PRINTS" id="PR01590">
    <property type="entry name" value="HTHFIS"/>
</dbReference>
<protein>
    <submittedName>
        <fullName evidence="10">Sigma-54-dependent Fis family transcriptional regulator</fullName>
    </submittedName>
</protein>
<dbReference type="InterPro" id="IPR003593">
    <property type="entry name" value="AAA+_ATPase"/>
</dbReference>
<evidence type="ECO:0000259" key="9">
    <source>
        <dbReference type="PROSITE" id="PS50110"/>
    </source>
</evidence>
<feature type="domain" description="Response regulatory" evidence="9">
    <location>
        <begin position="2"/>
        <end position="116"/>
    </location>
</feature>
<feature type="modified residue" description="4-aspartylphosphate" evidence="7">
    <location>
        <position position="51"/>
    </location>
</feature>
<dbReference type="Gene3D" id="3.40.50.2300">
    <property type="match status" value="1"/>
</dbReference>
<dbReference type="Gene3D" id="1.10.10.60">
    <property type="entry name" value="Homeodomain-like"/>
    <property type="match status" value="1"/>
</dbReference>
<proteinExistence type="predicted"/>
<dbReference type="EMBL" id="DROD01000234">
    <property type="protein sequence ID" value="HHJ52223.1"/>
    <property type="molecule type" value="Genomic_DNA"/>
</dbReference>
<dbReference type="GO" id="GO:0006355">
    <property type="term" value="P:regulation of DNA-templated transcription"/>
    <property type="evidence" value="ECO:0007669"/>
    <property type="project" value="InterPro"/>
</dbReference>
<evidence type="ECO:0000256" key="5">
    <source>
        <dbReference type="ARBA" id="ARBA00023015"/>
    </source>
</evidence>
<dbReference type="SUPFAM" id="SSF52540">
    <property type="entry name" value="P-loop containing nucleoside triphosphate hydrolases"/>
    <property type="match status" value="1"/>
</dbReference>
<dbReference type="InterPro" id="IPR011006">
    <property type="entry name" value="CheY-like_superfamily"/>
</dbReference>
<dbReference type="InterPro" id="IPR025944">
    <property type="entry name" value="Sigma_54_int_dom_CS"/>
</dbReference>
<dbReference type="GO" id="GO:0005524">
    <property type="term" value="F:ATP binding"/>
    <property type="evidence" value="ECO:0007669"/>
    <property type="project" value="UniProtKB-KW"/>
</dbReference>
<dbReference type="CDD" id="cd00009">
    <property type="entry name" value="AAA"/>
    <property type="match status" value="1"/>
</dbReference>
<dbReference type="Pfam" id="PF00072">
    <property type="entry name" value="Response_reg"/>
    <property type="match status" value="1"/>
</dbReference>
<evidence type="ECO:0000256" key="4">
    <source>
        <dbReference type="ARBA" id="ARBA00023012"/>
    </source>
</evidence>
<gene>
    <name evidence="10" type="ORF">ENJ89_03425</name>
</gene>
<dbReference type="FunFam" id="3.40.50.2300:FF:000018">
    <property type="entry name" value="DNA-binding transcriptional regulator NtrC"/>
    <property type="match status" value="1"/>
</dbReference>
<keyword evidence="4" id="KW-0902">Two-component regulatory system</keyword>
<sequence>MKILLIEDEKITRITLTDTLEKEHYQVTACATGSEGLQALRSNGFDVVITDLRLPRMNGLDILQKIKQSDCTCPVIIITAYATVETAIRALKLGAYDYLTKPFSPDELLAILERIKQFKLVVDENTRLKQRLRSFEKRELIGQSPAMRALIDRLNLVAKNDSTVLIQGESGSGKEVVARYLHRHGNRREQPFVAINCAALPESLLESELFGYEKGAFTGAARQHKGYIERANGGILFIDDIDDMPPALQVKLLRFLQEREIQRIGGNELIPIDVRIIAATKVDLRQLISTGKFREDLYYRLNIIPLTIPPLRERKQDIPLLIEHFIEKHAGKSEVFPLSQGDMRILTEYDWPGNVRELENVVQRMIAIPDKNFFLEQLKVSAQTRETGPAPDTLEDFPGLQQHLEQQEKRLIRQALEQTGYNITRAARLLKIPRTTLRSKMEKMKLLPGWDKSAPSR</sequence>
<dbReference type="FunFam" id="3.40.50.300:FF:000006">
    <property type="entry name" value="DNA-binding transcriptional regulator NtrC"/>
    <property type="match status" value="1"/>
</dbReference>
<evidence type="ECO:0000259" key="8">
    <source>
        <dbReference type="PROSITE" id="PS50045"/>
    </source>
</evidence>